<organism evidence="2 3">
    <name type="scientific">Hyphodiscus hymeniophilus</name>
    <dbReference type="NCBI Taxonomy" id="353542"/>
    <lineage>
        <taxon>Eukaryota</taxon>
        <taxon>Fungi</taxon>
        <taxon>Dikarya</taxon>
        <taxon>Ascomycota</taxon>
        <taxon>Pezizomycotina</taxon>
        <taxon>Leotiomycetes</taxon>
        <taxon>Helotiales</taxon>
        <taxon>Hyphodiscaceae</taxon>
        <taxon>Hyphodiscus</taxon>
    </lineage>
</organism>
<evidence type="ECO:0000256" key="1">
    <source>
        <dbReference type="SAM" id="MobiDB-lite"/>
    </source>
</evidence>
<dbReference type="AlphaFoldDB" id="A0A9P6VMU4"/>
<keyword evidence="3" id="KW-1185">Reference proteome</keyword>
<feature type="region of interest" description="Disordered" evidence="1">
    <location>
        <begin position="1"/>
        <end position="25"/>
    </location>
</feature>
<accession>A0A9P6VMU4</accession>
<dbReference type="Proteomes" id="UP000785200">
    <property type="component" value="Unassembled WGS sequence"/>
</dbReference>
<proteinExistence type="predicted"/>
<comment type="caution">
    <text evidence="2">The sequence shown here is derived from an EMBL/GenBank/DDBJ whole genome shotgun (WGS) entry which is preliminary data.</text>
</comment>
<dbReference type="PANTHER" id="PTHR37540">
    <property type="entry name" value="TRANSCRIPTION FACTOR (ACR-2), PUTATIVE-RELATED-RELATED"/>
    <property type="match status" value="1"/>
</dbReference>
<dbReference type="PANTHER" id="PTHR37540:SF5">
    <property type="entry name" value="TRANSCRIPTION FACTOR DOMAIN-CONTAINING PROTEIN"/>
    <property type="match status" value="1"/>
</dbReference>
<protein>
    <submittedName>
        <fullName evidence="2">Uncharacterized protein</fullName>
    </submittedName>
</protein>
<name>A0A9P6VMU4_9HELO</name>
<gene>
    <name evidence="2" type="ORF">D0Z07_3150</name>
</gene>
<reference evidence="2" key="1">
    <citation type="submission" date="2019-07" db="EMBL/GenBank/DDBJ databases">
        <title>Hyphodiscus hymeniophilus genome sequencing and assembly.</title>
        <authorList>
            <person name="Kramer G."/>
            <person name="Nodwell J."/>
        </authorList>
    </citation>
    <scope>NUCLEOTIDE SEQUENCE</scope>
    <source>
        <strain evidence="2">ATCC 34498</strain>
    </source>
</reference>
<dbReference type="OrthoDB" id="4158087at2759"/>
<evidence type="ECO:0000313" key="2">
    <source>
        <dbReference type="EMBL" id="KAG0650437.1"/>
    </source>
</evidence>
<evidence type="ECO:0000313" key="3">
    <source>
        <dbReference type="Proteomes" id="UP000785200"/>
    </source>
</evidence>
<sequence>MDSVPTSGQWKTGQRRGDTGKAPNIDIQGLTPHLEWVDEAIDKVAISTEQHEAEKLSVVGSLKSPRRKKPKSPVANLYRGPIIGLRDPFDSLPVDSSGLIHKLLDNCCTVPNPREKWLPLAVFDKAFFNATLFVSALNICGIQGIPVSSDVFFFKGETIRVINERFEYSNKYVSDGTIAAVASLAQLENMSGSSEAAKIHMDGLEAMVKSRGGLQALGSFGIPRRQAAWSDACAAIVLGTKPRFELAASLDDEDPAEWFPTRDYRDILGLRNLSILKDEGLNLLVSRVDIVPYSDMVQRLEYRLVAIIQADDLRVPSQDLVIYTLFAHAAVVHISMFLRDLAKNLPFFYLLSLRIRNILEKVDISKLKTEYPEIMLWVFTIAGLCGSPESERAWFATLVADFCIELGFYGVHEIGVFLSNFFWSELYRSPTTTGFWKEVALAQRLQGRYDTRRISDHISLAIFNVSEEIE</sequence>
<dbReference type="EMBL" id="VNKQ01000006">
    <property type="protein sequence ID" value="KAG0650437.1"/>
    <property type="molecule type" value="Genomic_DNA"/>
</dbReference>
<feature type="compositionally biased region" description="Polar residues" evidence="1">
    <location>
        <begin position="1"/>
        <end position="12"/>
    </location>
</feature>